<organism evidence="1 2">
    <name type="scientific">Parascaris equorum</name>
    <name type="common">Equine roundworm</name>
    <dbReference type="NCBI Taxonomy" id="6256"/>
    <lineage>
        <taxon>Eukaryota</taxon>
        <taxon>Metazoa</taxon>
        <taxon>Ecdysozoa</taxon>
        <taxon>Nematoda</taxon>
        <taxon>Chromadorea</taxon>
        <taxon>Rhabditida</taxon>
        <taxon>Spirurina</taxon>
        <taxon>Ascaridomorpha</taxon>
        <taxon>Ascaridoidea</taxon>
        <taxon>Ascarididae</taxon>
        <taxon>Parascaris</taxon>
    </lineage>
</organism>
<evidence type="ECO:0000313" key="2">
    <source>
        <dbReference type="WBParaSite" id="PEQ_0000116601-mRNA-1"/>
    </source>
</evidence>
<dbReference type="WBParaSite" id="PEQ_0000116601-mRNA-1">
    <property type="protein sequence ID" value="PEQ_0000116601-mRNA-1"/>
    <property type="gene ID" value="PEQ_0000116601"/>
</dbReference>
<keyword evidence="1" id="KW-1185">Reference proteome</keyword>
<dbReference type="AlphaFoldDB" id="A0A914R3Z3"/>
<protein>
    <submittedName>
        <fullName evidence="2">Uncharacterized protein</fullName>
    </submittedName>
</protein>
<reference evidence="2" key="1">
    <citation type="submission" date="2022-11" db="UniProtKB">
        <authorList>
            <consortium name="WormBaseParasite"/>
        </authorList>
    </citation>
    <scope>IDENTIFICATION</scope>
</reference>
<evidence type="ECO:0000313" key="1">
    <source>
        <dbReference type="Proteomes" id="UP000887564"/>
    </source>
</evidence>
<accession>A0A914R3Z3</accession>
<name>A0A914R3Z3_PAREQ</name>
<sequence length="80" mass="8970">MMVTVNVGVTNEDGTQKTEVISYKNTYTPSDPCAVNTDWWLSSRYIDDFGVRPPPLVRFSTDSRLPSSTSDEIPLSLTRI</sequence>
<proteinExistence type="predicted"/>
<dbReference type="Proteomes" id="UP000887564">
    <property type="component" value="Unplaced"/>
</dbReference>